<organism evidence="1 2">
    <name type="scientific">Lactuca sativa</name>
    <name type="common">Garden lettuce</name>
    <dbReference type="NCBI Taxonomy" id="4236"/>
    <lineage>
        <taxon>Eukaryota</taxon>
        <taxon>Viridiplantae</taxon>
        <taxon>Streptophyta</taxon>
        <taxon>Embryophyta</taxon>
        <taxon>Tracheophyta</taxon>
        <taxon>Spermatophyta</taxon>
        <taxon>Magnoliopsida</taxon>
        <taxon>eudicotyledons</taxon>
        <taxon>Gunneridae</taxon>
        <taxon>Pentapetalae</taxon>
        <taxon>asterids</taxon>
        <taxon>campanulids</taxon>
        <taxon>Asterales</taxon>
        <taxon>Asteraceae</taxon>
        <taxon>Cichorioideae</taxon>
        <taxon>Cichorieae</taxon>
        <taxon>Lactucinae</taxon>
        <taxon>Lactuca</taxon>
    </lineage>
</organism>
<gene>
    <name evidence="1" type="ORF">LSAT_V11C500264760</name>
</gene>
<dbReference type="AlphaFoldDB" id="A0A9R1X8B5"/>
<dbReference type="EMBL" id="NBSK02000005">
    <property type="protein sequence ID" value="KAJ0202569.1"/>
    <property type="molecule type" value="Genomic_DNA"/>
</dbReference>
<proteinExistence type="predicted"/>
<protein>
    <submittedName>
        <fullName evidence="1">Uncharacterized protein</fullName>
    </submittedName>
</protein>
<evidence type="ECO:0000313" key="1">
    <source>
        <dbReference type="EMBL" id="KAJ0202569.1"/>
    </source>
</evidence>
<sequence>MIPLFFLPRELQDLFGSQFQEVEADIQVAIISRKASKEVVSQIPTSTDKDEEKTKSNVEITHVNEETNPTSPSYPNTSISSIIYYISINILDVVVQHHTLPYSYVTTINAILSPLLQCRHQHPWKTAQHSQPASSHHLLPSPRVLAVGSSTFSLFIAKRKRLVDVYQESLRRIFENLGVTARITSKEEGGSSQEEAKGAAIWWIGSLTLQSKGTSDDRGKAPA</sequence>
<accession>A0A9R1X8B5</accession>
<dbReference type="Proteomes" id="UP000235145">
    <property type="component" value="Unassembled WGS sequence"/>
</dbReference>
<keyword evidence="2" id="KW-1185">Reference proteome</keyword>
<reference evidence="1 2" key="1">
    <citation type="journal article" date="2017" name="Nat. Commun.">
        <title>Genome assembly with in vitro proximity ligation data and whole-genome triplication in lettuce.</title>
        <authorList>
            <person name="Reyes-Chin-Wo S."/>
            <person name="Wang Z."/>
            <person name="Yang X."/>
            <person name="Kozik A."/>
            <person name="Arikit S."/>
            <person name="Song C."/>
            <person name="Xia L."/>
            <person name="Froenicke L."/>
            <person name="Lavelle D.O."/>
            <person name="Truco M.J."/>
            <person name="Xia R."/>
            <person name="Zhu S."/>
            <person name="Xu C."/>
            <person name="Xu H."/>
            <person name="Xu X."/>
            <person name="Cox K."/>
            <person name="Korf I."/>
            <person name="Meyers B.C."/>
            <person name="Michelmore R.W."/>
        </authorList>
    </citation>
    <scope>NUCLEOTIDE SEQUENCE [LARGE SCALE GENOMIC DNA]</scope>
    <source>
        <strain evidence="2">cv. Salinas</strain>
        <tissue evidence="1">Seedlings</tissue>
    </source>
</reference>
<name>A0A9R1X8B5_LACSA</name>
<evidence type="ECO:0000313" key="2">
    <source>
        <dbReference type="Proteomes" id="UP000235145"/>
    </source>
</evidence>
<comment type="caution">
    <text evidence="1">The sequence shown here is derived from an EMBL/GenBank/DDBJ whole genome shotgun (WGS) entry which is preliminary data.</text>
</comment>